<organism evidence="1 2">
    <name type="scientific">Methylomonas rapida</name>
    <dbReference type="NCBI Taxonomy" id="2963939"/>
    <lineage>
        <taxon>Bacteria</taxon>
        <taxon>Pseudomonadati</taxon>
        <taxon>Pseudomonadota</taxon>
        <taxon>Gammaproteobacteria</taxon>
        <taxon>Methylococcales</taxon>
        <taxon>Methylococcaceae</taxon>
        <taxon>Methylomonas</taxon>
    </lineage>
</organism>
<evidence type="ECO:0000313" key="1">
    <source>
        <dbReference type="EMBL" id="WAR46904.1"/>
    </source>
</evidence>
<dbReference type="EMBL" id="CP113517">
    <property type="protein sequence ID" value="WAR46904.1"/>
    <property type="molecule type" value="Genomic_DNA"/>
</dbReference>
<evidence type="ECO:0000313" key="2">
    <source>
        <dbReference type="Proteomes" id="UP001162780"/>
    </source>
</evidence>
<gene>
    <name evidence="1" type="ORF">NM686_010440</name>
</gene>
<reference evidence="1" key="1">
    <citation type="submission" date="2022-11" db="EMBL/GenBank/DDBJ databases">
        <title>Methylomonas rapida sp. nov., Carotenoid-Producing Obligate Methanotrophs with High Growth Characteristics and Biotechnological Potential.</title>
        <authorList>
            <person name="Tikhonova E.N."/>
            <person name="Suleimanov R.Z."/>
            <person name="Miroshnikov K."/>
            <person name="Oshkin I.Y."/>
            <person name="Belova S.E."/>
            <person name="Danilova O.V."/>
            <person name="Ashikhmin A."/>
            <person name="Konopkin A."/>
            <person name="But S.Y."/>
            <person name="Khmelenina V.N."/>
            <person name="Kuznetsov N."/>
            <person name="Pimenov N.V."/>
            <person name="Dedysh S.N."/>
        </authorList>
    </citation>
    <scope>NUCLEOTIDE SEQUENCE</scope>
    <source>
        <strain evidence="1">MP1</strain>
    </source>
</reference>
<accession>A0ABY7GQY1</accession>
<dbReference type="RefSeq" id="WP_255187818.1">
    <property type="nucleotide sequence ID" value="NZ_CP113517.1"/>
</dbReference>
<name>A0ABY7GQY1_9GAMM</name>
<dbReference type="Proteomes" id="UP001162780">
    <property type="component" value="Chromosome"/>
</dbReference>
<sequence>MDDLLSHGFRTEIKALKFFSKTTRDKFSKKERIPIIQFIKANSNVHGFSDDVLYEWLGQLWCGDVYSYKRDGDMSEYLNLLSGIKPTLMSSCRDTALTIARGSGRRPISPELLARINSDFSN</sequence>
<protein>
    <submittedName>
        <fullName evidence="1">Uncharacterized protein</fullName>
    </submittedName>
</protein>
<proteinExistence type="predicted"/>
<keyword evidence="2" id="KW-1185">Reference proteome</keyword>